<protein>
    <submittedName>
        <fullName evidence="1">Uncharacterized protein</fullName>
    </submittedName>
</protein>
<evidence type="ECO:0000313" key="1">
    <source>
        <dbReference type="EMBL" id="NML97177.1"/>
    </source>
</evidence>
<name>A0A848I4A9_9BURK</name>
<gene>
    <name evidence="1" type="ORF">HHL24_04290</name>
</gene>
<sequence length="74" mass="8048">MDQLGKKGGDLQVFKSLKHWLGLGLGAALVCNSPAQAPVEGAPPKLPNIVILLMLALTRTEDTKDIQRMFSIYQ</sequence>
<accession>A0A848I4A9</accession>
<dbReference type="Proteomes" id="UP000544134">
    <property type="component" value="Unassembled WGS sequence"/>
</dbReference>
<dbReference type="EMBL" id="JABBGJ010000004">
    <property type="protein sequence ID" value="NML97177.1"/>
    <property type="molecule type" value="Genomic_DNA"/>
</dbReference>
<keyword evidence="2" id="KW-1185">Reference proteome</keyword>
<dbReference type="RefSeq" id="WP_169484179.1">
    <property type="nucleotide sequence ID" value="NZ_JABBGJ010000004.1"/>
</dbReference>
<reference evidence="1 2" key="1">
    <citation type="submission" date="2020-04" db="EMBL/GenBank/DDBJ databases">
        <title>Paraburkholderia sp. RP-4-7 isolated from soil.</title>
        <authorList>
            <person name="Dahal R.H."/>
        </authorList>
    </citation>
    <scope>NUCLEOTIDE SEQUENCE [LARGE SCALE GENOMIC DNA]</scope>
    <source>
        <strain evidence="1 2">RP-4-7</strain>
    </source>
</reference>
<evidence type="ECO:0000313" key="2">
    <source>
        <dbReference type="Proteomes" id="UP000544134"/>
    </source>
</evidence>
<dbReference type="AlphaFoldDB" id="A0A848I4A9"/>
<proteinExistence type="predicted"/>
<comment type="caution">
    <text evidence="1">The sequence shown here is derived from an EMBL/GenBank/DDBJ whole genome shotgun (WGS) entry which is preliminary data.</text>
</comment>
<organism evidence="1 2">
    <name type="scientific">Paraburkholderia polaris</name>
    <dbReference type="NCBI Taxonomy" id="2728848"/>
    <lineage>
        <taxon>Bacteria</taxon>
        <taxon>Pseudomonadati</taxon>
        <taxon>Pseudomonadota</taxon>
        <taxon>Betaproteobacteria</taxon>
        <taxon>Burkholderiales</taxon>
        <taxon>Burkholderiaceae</taxon>
        <taxon>Paraburkholderia</taxon>
    </lineage>
</organism>